<protein>
    <submittedName>
        <fullName evidence="3">Nuclear receptor corepressor 2-like</fullName>
    </submittedName>
</protein>
<sequence length="291" mass="31390">MMARSTPNLASASSSSSYDEKPSAAVAAVAATTAAERKPAQTKLVRRASMSSSDAGKSPSGDQSVAPSGGNEQRVRAMLNKQPPFDTVAAATSPLGESSSPTRGRPVVPPRKKNVFSPGERSPIELPVKDMSPSPVRKVAEVTGRPQSAPVTPMEKRLPERPNRQHEISPRDPKAETVESCVKELHRAVSEATDMFHKVAQSETLSRDQQVGQMRQLVEAVPSRLTTWVARCASQHIETLPIVELNSLRATLAQQASDPNSSVTLLQQYNELLFNLLMHKMSGKMYAASSV</sequence>
<organism evidence="2 3">
    <name type="scientific">Priapulus caudatus</name>
    <name type="common">Priapulid worm</name>
    <dbReference type="NCBI Taxonomy" id="37621"/>
    <lineage>
        <taxon>Eukaryota</taxon>
        <taxon>Metazoa</taxon>
        <taxon>Ecdysozoa</taxon>
        <taxon>Scalidophora</taxon>
        <taxon>Priapulida</taxon>
        <taxon>Priapulimorpha</taxon>
        <taxon>Priapulimorphida</taxon>
        <taxon>Priapulidae</taxon>
        <taxon>Priapulus</taxon>
    </lineage>
</organism>
<evidence type="ECO:0000313" key="2">
    <source>
        <dbReference type="Proteomes" id="UP000695022"/>
    </source>
</evidence>
<reference evidence="3" key="1">
    <citation type="submission" date="2025-08" db="UniProtKB">
        <authorList>
            <consortium name="RefSeq"/>
        </authorList>
    </citation>
    <scope>IDENTIFICATION</scope>
</reference>
<dbReference type="RefSeq" id="XP_014663986.1">
    <property type="nucleotide sequence ID" value="XM_014808500.1"/>
</dbReference>
<name>A0ABM1DVL5_PRICU</name>
<gene>
    <name evidence="3" type="primary">LOC106806528</name>
</gene>
<feature type="compositionally biased region" description="Polar residues" evidence="1">
    <location>
        <begin position="49"/>
        <end position="66"/>
    </location>
</feature>
<feature type="region of interest" description="Disordered" evidence="1">
    <location>
        <begin position="1"/>
        <end position="177"/>
    </location>
</feature>
<accession>A0ABM1DVL5</accession>
<dbReference type="GeneID" id="106806528"/>
<evidence type="ECO:0000256" key="1">
    <source>
        <dbReference type="SAM" id="MobiDB-lite"/>
    </source>
</evidence>
<dbReference type="Proteomes" id="UP000695022">
    <property type="component" value="Unplaced"/>
</dbReference>
<feature type="compositionally biased region" description="Low complexity" evidence="1">
    <location>
        <begin position="24"/>
        <end position="34"/>
    </location>
</feature>
<evidence type="ECO:0000313" key="3">
    <source>
        <dbReference type="RefSeq" id="XP_014663986.1"/>
    </source>
</evidence>
<proteinExistence type="predicted"/>
<keyword evidence="2" id="KW-1185">Reference proteome</keyword>
<feature type="compositionally biased region" description="Basic and acidic residues" evidence="1">
    <location>
        <begin position="154"/>
        <end position="177"/>
    </location>
</feature>